<protein>
    <recommendedName>
        <fullName evidence="4">Secreted protein</fullName>
    </recommendedName>
</protein>
<keyword evidence="1" id="KW-0732">Signal</keyword>
<evidence type="ECO:0008006" key="4">
    <source>
        <dbReference type="Google" id="ProtNLM"/>
    </source>
</evidence>
<accession>A0ABP7K0H1</accession>
<comment type="caution">
    <text evidence="2">The sequence shown here is derived from an EMBL/GenBank/DDBJ whole genome shotgun (WGS) entry which is preliminary data.</text>
</comment>
<proteinExistence type="predicted"/>
<organism evidence="2 3">
    <name type="scientific">Streptomyces lannensis</name>
    <dbReference type="NCBI Taxonomy" id="766498"/>
    <lineage>
        <taxon>Bacteria</taxon>
        <taxon>Bacillati</taxon>
        <taxon>Actinomycetota</taxon>
        <taxon>Actinomycetes</taxon>
        <taxon>Kitasatosporales</taxon>
        <taxon>Streptomycetaceae</taxon>
        <taxon>Streptomyces</taxon>
    </lineage>
</organism>
<sequence length="98" mass="10204">MISTRRIVAAVGLAIGVTGLAVPMASAAPADNSDASRLNPVTMLDSLSHSEVPEQYKEDVPLPSRQLGELNRVNDIQPVRQATAKVAPVTGLVSDVAS</sequence>
<feature type="chain" id="PRO_5047087156" description="Secreted protein" evidence="1">
    <location>
        <begin position="28"/>
        <end position="98"/>
    </location>
</feature>
<evidence type="ECO:0000313" key="3">
    <source>
        <dbReference type="Proteomes" id="UP001501563"/>
    </source>
</evidence>
<reference evidence="3" key="1">
    <citation type="journal article" date="2019" name="Int. J. Syst. Evol. Microbiol.">
        <title>The Global Catalogue of Microorganisms (GCM) 10K type strain sequencing project: providing services to taxonomists for standard genome sequencing and annotation.</title>
        <authorList>
            <consortium name="The Broad Institute Genomics Platform"/>
            <consortium name="The Broad Institute Genome Sequencing Center for Infectious Disease"/>
            <person name="Wu L."/>
            <person name="Ma J."/>
        </authorList>
    </citation>
    <scope>NUCLEOTIDE SEQUENCE [LARGE SCALE GENOMIC DNA]</scope>
    <source>
        <strain evidence="3">JCM 16578</strain>
    </source>
</reference>
<evidence type="ECO:0000256" key="1">
    <source>
        <dbReference type="SAM" id="SignalP"/>
    </source>
</evidence>
<dbReference type="Proteomes" id="UP001501563">
    <property type="component" value="Unassembled WGS sequence"/>
</dbReference>
<dbReference type="EMBL" id="BAAAZA010000006">
    <property type="protein sequence ID" value="GAA3861368.1"/>
    <property type="molecule type" value="Genomic_DNA"/>
</dbReference>
<keyword evidence="3" id="KW-1185">Reference proteome</keyword>
<dbReference type="RefSeq" id="WP_331263705.1">
    <property type="nucleotide sequence ID" value="NZ_BAAAZA010000006.1"/>
</dbReference>
<feature type="signal peptide" evidence="1">
    <location>
        <begin position="1"/>
        <end position="27"/>
    </location>
</feature>
<gene>
    <name evidence="2" type="ORF">GCM10022207_26430</name>
</gene>
<evidence type="ECO:0000313" key="2">
    <source>
        <dbReference type="EMBL" id="GAA3861368.1"/>
    </source>
</evidence>
<name>A0ABP7K0H1_9ACTN</name>